<keyword evidence="4 14" id="KW-0378">Hydrolase</keyword>
<dbReference type="InterPro" id="IPR000212">
    <property type="entry name" value="DNA_helicase_UvrD/REP"/>
</dbReference>
<evidence type="ECO:0000256" key="14">
    <source>
        <dbReference type="PROSITE-ProRule" id="PRU00560"/>
    </source>
</evidence>
<evidence type="ECO:0000256" key="3">
    <source>
        <dbReference type="ARBA" id="ARBA00022763"/>
    </source>
</evidence>
<dbReference type="RefSeq" id="WP_007900249.1">
    <property type="nucleotide sequence ID" value="NZ_JH379436.1"/>
</dbReference>
<dbReference type="GO" id="GO:0003677">
    <property type="term" value="F:DNA binding"/>
    <property type="evidence" value="ECO:0007669"/>
    <property type="project" value="UniProtKB-KW"/>
</dbReference>
<evidence type="ECO:0000256" key="13">
    <source>
        <dbReference type="ARBA" id="ARBA00048988"/>
    </source>
</evidence>
<keyword evidence="2 14" id="KW-0547">Nucleotide-binding</keyword>
<evidence type="ECO:0000256" key="11">
    <source>
        <dbReference type="ARBA" id="ARBA00034617"/>
    </source>
</evidence>
<keyword evidence="9" id="KW-0234">DNA repair</keyword>
<evidence type="ECO:0000256" key="2">
    <source>
        <dbReference type="ARBA" id="ARBA00022741"/>
    </source>
</evidence>
<dbReference type="GeneID" id="78337298"/>
<organism evidence="16 17">
    <name type="scientific">Leyella stercorea DSM 18206</name>
    <dbReference type="NCBI Taxonomy" id="1002367"/>
    <lineage>
        <taxon>Bacteria</taxon>
        <taxon>Pseudomonadati</taxon>
        <taxon>Bacteroidota</taxon>
        <taxon>Bacteroidia</taxon>
        <taxon>Bacteroidales</taxon>
        <taxon>Prevotellaceae</taxon>
        <taxon>Leyella</taxon>
    </lineage>
</organism>
<dbReference type="PANTHER" id="PTHR11070:SF67">
    <property type="entry name" value="DNA 3'-5' HELICASE"/>
    <property type="match status" value="1"/>
</dbReference>
<accession>G6AYF0</accession>
<dbReference type="GO" id="GO:0016887">
    <property type="term" value="F:ATP hydrolysis activity"/>
    <property type="evidence" value="ECO:0007669"/>
    <property type="project" value="RHEA"/>
</dbReference>
<dbReference type="GO" id="GO:0005524">
    <property type="term" value="F:ATP binding"/>
    <property type="evidence" value="ECO:0007669"/>
    <property type="project" value="UniProtKB-UniRule"/>
</dbReference>
<dbReference type="PANTHER" id="PTHR11070">
    <property type="entry name" value="UVRD / RECB / PCRA DNA HELICASE FAMILY MEMBER"/>
    <property type="match status" value="1"/>
</dbReference>
<keyword evidence="6" id="KW-0269">Exonuclease</keyword>
<evidence type="ECO:0000259" key="15">
    <source>
        <dbReference type="PROSITE" id="PS51198"/>
    </source>
</evidence>
<dbReference type="EC" id="5.6.2.4" evidence="12"/>
<evidence type="ECO:0000313" key="17">
    <source>
        <dbReference type="Proteomes" id="UP000004407"/>
    </source>
</evidence>
<evidence type="ECO:0000256" key="6">
    <source>
        <dbReference type="ARBA" id="ARBA00022839"/>
    </source>
</evidence>
<keyword evidence="10" id="KW-0413">Isomerase</keyword>
<sequence length="1082" mass="124905">MTPTEEKALTVYKASAGSGKTFTLSVEYIKLLIKNPMSFRSTLAVTFTNKATEEMKTRILSQLYGIWKQLPKSKDYIEKIKSELGVTEQFMSDRAKIALFNIVHSYSYFRIETIDSFFQSVLRNLARELDLTANLRIELNDRQIESIAVDEMIDELGEKDELLKWILGYIKENIDDDKNWNVIGYIKSFGENIFREFYKTKSKELNTLLHEKGFFEQYTKRIRTIRDEAEAELKSVAAEFFEALETEGVDIADLSYGKSGPAGYFIKLQNGQYDESIITSRVQKALDEGSADCWTKKSAPPSLRHFAEETIVPLLEKAEATRRSNWKMYASAVLTLKHLNQLRLLNSIERKVREMNVEANRFLLSDTHTLLHSLIKDTDSPFIFEKIGSHLENVMIDEFQDTSTVQWQNFKVLLEECMSHSEEHGNLIVGDVKQSIYRWRSGDWRMLNNIKGEFPQVSDMLDIRTLTHNYRSSRRVINFNNAFFERAAEIEFNDLKECCGEDDMQLAEQLKSAYADVCQQVPDKREDTGYVHIELLPQDDYTDITLNKTVETVDHLIECGADPSDIAIIVRSNNTIQQIAEHFACMRPELKIVSDEAFRLDNSTALNILVAAMHSLTHQDDKLTRAYIAKAYLTKVKGVDLEAANRMVSTEEGVEEALPANYRDHNDELLQMPIYELAERLYKIFSLERIVGEDAYVYAFFDCLTSFLTSNTATLDDFVEEWNENFASNTIQARSIDGIRLITIHKSKGLEFKHVIIPFCDWRMEKTNTIWCEPTEAPFNELPLVPVDFSAKQMMGTIYERDYIVEHLQNCVDNLNLLYVAFTRAERSLIVFARRGNASLRSYVIEQAISDMQLPDCSLEGDLTTSPSHHLTLTYGEIDTTKEKKKAEEPNIFTPHVENLLLPMKTYASNVEFKQSNKSRDFINDEADDEQAEQQSYIKTGLLLHYLFSNIETAADVDRCLHDMEMEGLFDESVITPNKLKNMLHKRFSNPKVKEWFGSGWTLFNECSILSYDPHTDKLTEHRPDRVMKRGDEVQIVDFKFGKPQPEHTDQVQRYISLTHNMGYTDVKGYLWYVYSDNIVEV</sequence>
<dbReference type="AlphaFoldDB" id="G6AYF0"/>
<comment type="caution">
    <text evidence="16">The sequence shown here is derived from an EMBL/GenBank/DDBJ whole genome shotgun (WGS) entry which is preliminary data.</text>
</comment>
<dbReference type="eggNOG" id="COG1074">
    <property type="taxonomic scope" value="Bacteria"/>
</dbReference>
<feature type="binding site" evidence="14">
    <location>
        <begin position="14"/>
        <end position="21"/>
    </location>
    <ligand>
        <name>ATP</name>
        <dbReference type="ChEBI" id="CHEBI:30616"/>
    </ligand>
</feature>
<dbReference type="InterPro" id="IPR014017">
    <property type="entry name" value="DNA_helicase_UvrD-like_C"/>
</dbReference>
<evidence type="ECO:0000256" key="8">
    <source>
        <dbReference type="ARBA" id="ARBA00023125"/>
    </source>
</evidence>
<dbReference type="GO" id="GO:0005829">
    <property type="term" value="C:cytosol"/>
    <property type="evidence" value="ECO:0007669"/>
    <property type="project" value="TreeGrafter"/>
</dbReference>
<dbReference type="GO" id="GO:0000725">
    <property type="term" value="P:recombinational repair"/>
    <property type="evidence" value="ECO:0007669"/>
    <property type="project" value="TreeGrafter"/>
</dbReference>
<keyword evidence="7 14" id="KW-0067">ATP-binding</keyword>
<evidence type="ECO:0000256" key="7">
    <source>
        <dbReference type="ARBA" id="ARBA00022840"/>
    </source>
</evidence>
<evidence type="ECO:0000313" key="16">
    <source>
        <dbReference type="EMBL" id="EHJ39397.1"/>
    </source>
</evidence>
<dbReference type="Gene3D" id="3.40.50.300">
    <property type="entry name" value="P-loop containing nucleotide triphosphate hydrolases"/>
    <property type="match status" value="4"/>
</dbReference>
<evidence type="ECO:0000256" key="12">
    <source>
        <dbReference type="ARBA" id="ARBA00034808"/>
    </source>
</evidence>
<dbReference type="Gene3D" id="3.90.320.10">
    <property type="match status" value="1"/>
</dbReference>
<dbReference type="Pfam" id="PF13361">
    <property type="entry name" value="UvrD_C"/>
    <property type="match status" value="1"/>
</dbReference>
<dbReference type="Proteomes" id="UP000004407">
    <property type="component" value="Unassembled WGS sequence"/>
</dbReference>
<dbReference type="Pfam" id="PF00580">
    <property type="entry name" value="UvrD-helicase"/>
    <property type="match status" value="1"/>
</dbReference>
<reference evidence="16 17" key="1">
    <citation type="submission" date="2011-08" db="EMBL/GenBank/DDBJ databases">
        <authorList>
            <person name="Weinstock G."/>
            <person name="Sodergren E."/>
            <person name="Clifton S."/>
            <person name="Fulton L."/>
            <person name="Fulton B."/>
            <person name="Courtney L."/>
            <person name="Fronick C."/>
            <person name="Harrison M."/>
            <person name="Strong C."/>
            <person name="Farmer C."/>
            <person name="Delahaunty K."/>
            <person name="Markovic C."/>
            <person name="Hall O."/>
            <person name="Minx P."/>
            <person name="Tomlinson C."/>
            <person name="Mitreva M."/>
            <person name="Hou S."/>
            <person name="Chen J."/>
            <person name="Wollam A."/>
            <person name="Pepin K.H."/>
            <person name="Johnson M."/>
            <person name="Bhonagiri V."/>
            <person name="Zhang X."/>
            <person name="Suruliraj S."/>
            <person name="Warren W."/>
            <person name="Chinwalla A."/>
            <person name="Mardis E.R."/>
            <person name="Wilson R.K."/>
        </authorList>
    </citation>
    <scope>NUCLEOTIDE SEQUENCE [LARGE SCALE GENOMIC DNA]</scope>
    <source>
        <strain evidence="16 17">DSM 18206</strain>
    </source>
</reference>
<evidence type="ECO:0000256" key="9">
    <source>
        <dbReference type="ARBA" id="ARBA00023204"/>
    </source>
</evidence>
<gene>
    <name evidence="16" type="ORF">HMPREF0673_01660</name>
</gene>
<dbReference type="GO" id="GO:0004527">
    <property type="term" value="F:exonuclease activity"/>
    <property type="evidence" value="ECO:0007669"/>
    <property type="project" value="UniProtKB-KW"/>
</dbReference>
<name>G6AYF0_9BACT</name>
<keyword evidence="3" id="KW-0227">DNA damage</keyword>
<keyword evidence="1" id="KW-0540">Nuclease</keyword>
<protein>
    <recommendedName>
        <fullName evidence="12">DNA 3'-5' helicase</fullName>
        <ecNumber evidence="12">5.6.2.4</ecNumber>
    </recommendedName>
</protein>
<proteinExistence type="predicted"/>
<comment type="catalytic activity">
    <reaction evidence="13">
        <text>ATP + H2O = ADP + phosphate + H(+)</text>
        <dbReference type="Rhea" id="RHEA:13065"/>
        <dbReference type="ChEBI" id="CHEBI:15377"/>
        <dbReference type="ChEBI" id="CHEBI:15378"/>
        <dbReference type="ChEBI" id="CHEBI:30616"/>
        <dbReference type="ChEBI" id="CHEBI:43474"/>
        <dbReference type="ChEBI" id="CHEBI:456216"/>
        <dbReference type="EC" id="5.6.2.4"/>
    </reaction>
</comment>
<dbReference type="PROSITE" id="PS51198">
    <property type="entry name" value="UVRD_HELICASE_ATP_BIND"/>
    <property type="match status" value="1"/>
</dbReference>
<dbReference type="SUPFAM" id="SSF52540">
    <property type="entry name" value="P-loop containing nucleoside triphosphate hydrolases"/>
    <property type="match status" value="1"/>
</dbReference>
<evidence type="ECO:0000256" key="5">
    <source>
        <dbReference type="ARBA" id="ARBA00022806"/>
    </source>
</evidence>
<dbReference type="InterPro" id="IPR027417">
    <property type="entry name" value="P-loop_NTPase"/>
</dbReference>
<keyword evidence="8" id="KW-0238">DNA-binding</keyword>
<dbReference type="EMBL" id="AFZZ01000147">
    <property type="protein sequence ID" value="EHJ39397.1"/>
    <property type="molecule type" value="Genomic_DNA"/>
</dbReference>
<evidence type="ECO:0000256" key="1">
    <source>
        <dbReference type="ARBA" id="ARBA00022722"/>
    </source>
</evidence>
<dbReference type="InterPro" id="IPR011604">
    <property type="entry name" value="PDDEXK-like_dom_sf"/>
</dbReference>
<dbReference type="GO" id="GO:0043138">
    <property type="term" value="F:3'-5' DNA helicase activity"/>
    <property type="evidence" value="ECO:0007669"/>
    <property type="project" value="UniProtKB-EC"/>
</dbReference>
<feature type="domain" description="UvrD-like helicase ATP-binding" evidence="15">
    <location>
        <begin position="1"/>
        <end position="473"/>
    </location>
</feature>
<dbReference type="InterPro" id="IPR014016">
    <property type="entry name" value="UvrD-like_ATP-bd"/>
</dbReference>
<comment type="catalytic activity">
    <reaction evidence="11">
        <text>Couples ATP hydrolysis with the unwinding of duplex DNA by translocating in the 3'-5' direction.</text>
        <dbReference type="EC" id="5.6.2.4"/>
    </reaction>
</comment>
<evidence type="ECO:0000256" key="10">
    <source>
        <dbReference type="ARBA" id="ARBA00023235"/>
    </source>
</evidence>
<dbReference type="HOGENOM" id="CLU_010638_0_0_10"/>
<evidence type="ECO:0000256" key="4">
    <source>
        <dbReference type="ARBA" id="ARBA00022801"/>
    </source>
</evidence>
<dbReference type="PATRIC" id="fig|1002367.3.peg.1341"/>
<keyword evidence="5 14" id="KW-0347">Helicase</keyword>